<dbReference type="InterPro" id="IPR036388">
    <property type="entry name" value="WH-like_DNA-bd_sf"/>
</dbReference>
<dbReference type="InterPro" id="IPR000847">
    <property type="entry name" value="LysR_HTH_N"/>
</dbReference>
<evidence type="ECO:0000313" key="6">
    <source>
        <dbReference type="EMBL" id="OUN41787.1"/>
    </source>
</evidence>
<dbReference type="PRINTS" id="PR00039">
    <property type="entry name" value="HTHLYSR"/>
</dbReference>
<organism evidence="6 7">
    <name type="scientific">Enorma massiliensis</name>
    <dbReference type="NCBI Taxonomy" id="1472761"/>
    <lineage>
        <taxon>Bacteria</taxon>
        <taxon>Bacillati</taxon>
        <taxon>Actinomycetota</taxon>
        <taxon>Coriobacteriia</taxon>
        <taxon>Coriobacteriales</taxon>
        <taxon>Coriobacteriaceae</taxon>
        <taxon>Enorma</taxon>
    </lineage>
</organism>
<gene>
    <name evidence="6" type="ORF">B5G21_09105</name>
</gene>
<evidence type="ECO:0000313" key="7">
    <source>
        <dbReference type="Proteomes" id="UP000196560"/>
    </source>
</evidence>
<dbReference type="PANTHER" id="PTHR30126:SF91">
    <property type="entry name" value="LYSR FAMILY TRANSCRIPTIONAL REGULATOR"/>
    <property type="match status" value="1"/>
</dbReference>
<dbReference type="PROSITE" id="PS50931">
    <property type="entry name" value="HTH_LYSR"/>
    <property type="match status" value="1"/>
</dbReference>
<dbReference type="STRING" id="1118060.GCA_000311845_00186"/>
<dbReference type="Proteomes" id="UP000196560">
    <property type="component" value="Unassembled WGS sequence"/>
</dbReference>
<evidence type="ECO:0000259" key="5">
    <source>
        <dbReference type="PROSITE" id="PS50931"/>
    </source>
</evidence>
<comment type="similarity">
    <text evidence="1">Belongs to the LysR transcriptional regulatory family.</text>
</comment>
<keyword evidence="3" id="KW-0238">DNA-binding</keyword>
<accession>A0A1Y3U3V8</accession>
<name>A0A1Y3U3V8_9ACTN</name>
<evidence type="ECO:0000256" key="2">
    <source>
        <dbReference type="ARBA" id="ARBA00023015"/>
    </source>
</evidence>
<evidence type="ECO:0000256" key="4">
    <source>
        <dbReference type="ARBA" id="ARBA00023163"/>
    </source>
</evidence>
<keyword evidence="2" id="KW-0805">Transcription regulation</keyword>
<dbReference type="InterPro" id="IPR005119">
    <property type="entry name" value="LysR_subst-bd"/>
</dbReference>
<feature type="domain" description="HTH lysR-type" evidence="5">
    <location>
        <begin position="1"/>
        <end position="58"/>
    </location>
</feature>
<dbReference type="GO" id="GO:0003700">
    <property type="term" value="F:DNA-binding transcription factor activity"/>
    <property type="evidence" value="ECO:0007669"/>
    <property type="project" value="InterPro"/>
</dbReference>
<dbReference type="AlphaFoldDB" id="A0A1Y3U3V8"/>
<dbReference type="Pfam" id="PF03466">
    <property type="entry name" value="LysR_substrate"/>
    <property type="match status" value="1"/>
</dbReference>
<protein>
    <recommendedName>
        <fullName evidence="5">HTH lysR-type domain-containing protein</fullName>
    </recommendedName>
</protein>
<comment type="caution">
    <text evidence="6">The sequence shown here is derived from an EMBL/GenBank/DDBJ whole genome shotgun (WGS) entry which is preliminary data.</text>
</comment>
<keyword evidence="4" id="KW-0804">Transcription</keyword>
<sequence>MIDYRAHTFIIAYRLRSFTRAAEELHITQPAVSQHIKQLEARVGCSLFETRGRAVRSTPAGDLLYRRLSVMANDEARIIDELRRLDSATAVPLRLGCTRTIADYVAPRLLAKHAQRHPEQTVHLRSANTRDLLTSLEMGELDLALVEGPYDRSSFDGSVLSTEPYVAVASPRKAQSAHALSDLLAHPIIVREKGSGTREILERMLAAQGLELGDFAAVIEVASIPAIKEFVRAGRGITFIYRVAVSEELSRGELVDLTPADCAAHHDFTLIWQQGSTYAESYRALLDEWRSDLP</sequence>
<evidence type="ECO:0000256" key="1">
    <source>
        <dbReference type="ARBA" id="ARBA00009437"/>
    </source>
</evidence>
<dbReference type="RefSeq" id="WP_087186917.1">
    <property type="nucleotide sequence ID" value="NZ_NFHO01000011.1"/>
</dbReference>
<dbReference type="Gene3D" id="1.10.10.10">
    <property type="entry name" value="Winged helix-like DNA-binding domain superfamily/Winged helix DNA-binding domain"/>
    <property type="match status" value="1"/>
</dbReference>
<dbReference type="SUPFAM" id="SSF46785">
    <property type="entry name" value="Winged helix' DNA-binding domain"/>
    <property type="match status" value="1"/>
</dbReference>
<dbReference type="EMBL" id="NFHO01000011">
    <property type="protein sequence ID" value="OUN41787.1"/>
    <property type="molecule type" value="Genomic_DNA"/>
</dbReference>
<dbReference type="PANTHER" id="PTHR30126">
    <property type="entry name" value="HTH-TYPE TRANSCRIPTIONAL REGULATOR"/>
    <property type="match status" value="1"/>
</dbReference>
<evidence type="ECO:0000256" key="3">
    <source>
        <dbReference type="ARBA" id="ARBA00023125"/>
    </source>
</evidence>
<dbReference type="GO" id="GO:0000976">
    <property type="term" value="F:transcription cis-regulatory region binding"/>
    <property type="evidence" value="ECO:0007669"/>
    <property type="project" value="TreeGrafter"/>
</dbReference>
<dbReference type="InterPro" id="IPR036390">
    <property type="entry name" value="WH_DNA-bd_sf"/>
</dbReference>
<dbReference type="Pfam" id="PF00126">
    <property type="entry name" value="HTH_1"/>
    <property type="match status" value="1"/>
</dbReference>
<dbReference type="SUPFAM" id="SSF53850">
    <property type="entry name" value="Periplasmic binding protein-like II"/>
    <property type="match status" value="1"/>
</dbReference>
<proteinExistence type="inferred from homology"/>
<reference evidence="7" key="1">
    <citation type="submission" date="2017-04" db="EMBL/GenBank/DDBJ databases">
        <title>Function of individual gut microbiota members based on whole genome sequencing of pure cultures obtained from chicken caecum.</title>
        <authorList>
            <person name="Medvecky M."/>
            <person name="Cejkova D."/>
            <person name="Polansky O."/>
            <person name="Karasova D."/>
            <person name="Kubasova T."/>
            <person name="Cizek A."/>
            <person name="Rychlik I."/>
        </authorList>
    </citation>
    <scope>NUCLEOTIDE SEQUENCE [LARGE SCALE GENOMIC DNA]</scope>
    <source>
        <strain evidence="7">An70</strain>
    </source>
</reference>
<dbReference type="Gene3D" id="3.40.190.10">
    <property type="entry name" value="Periplasmic binding protein-like II"/>
    <property type="match status" value="2"/>
</dbReference>
<dbReference type="eggNOG" id="COG0583">
    <property type="taxonomic scope" value="Bacteria"/>
</dbReference>
<keyword evidence="7" id="KW-1185">Reference proteome</keyword>